<evidence type="ECO:0000313" key="3">
    <source>
        <dbReference type="EMBL" id="MBB3166888.1"/>
    </source>
</evidence>
<dbReference type="EMBL" id="JACHXZ010000001">
    <property type="protein sequence ID" value="MBB3166888.1"/>
    <property type="molecule type" value="Genomic_DNA"/>
</dbReference>
<feature type="domain" description="DUF3592" evidence="2">
    <location>
        <begin position="39"/>
        <end position="121"/>
    </location>
</feature>
<keyword evidence="4" id="KW-1185">Reference proteome</keyword>
<accession>A0A839UMT9</accession>
<comment type="caution">
    <text evidence="3">The sequence shown here is derived from an EMBL/GenBank/DDBJ whole genome shotgun (WGS) entry which is preliminary data.</text>
</comment>
<dbReference type="AlphaFoldDB" id="A0A839UMT9"/>
<gene>
    <name evidence="3" type="ORF">FHS30_000064</name>
</gene>
<feature type="transmembrane region" description="Helical" evidence="1">
    <location>
        <begin position="9"/>
        <end position="27"/>
    </location>
</feature>
<feature type="transmembrane region" description="Helical" evidence="1">
    <location>
        <begin position="125"/>
        <end position="141"/>
    </location>
</feature>
<keyword evidence="1" id="KW-1133">Transmembrane helix</keyword>
<proteinExistence type="predicted"/>
<keyword evidence="1" id="KW-0472">Membrane</keyword>
<evidence type="ECO:0000256" key="1">
    <source>
        <dbReference type="SAM" id="Phobius"/>
    </source>
</evidence>
<dbReference type="InterPro" id="IPR021994">
    <property type="entry name" value="DUF3592"/>
</dbReference>
<dbReference type="RefSeq" id="WP_183907233.1">
    <property type="nucleotide sequence ID" value="NZ_JACHXZ010000001.1"/>
</dbReference>
<sequence>MDLGIHGKILFWILSISIFLYEVYQILLGKSSKSWKSHPAKVIEVKIETRTDEGTEESSPKIKYQYRYMGASYIGNKVKYGDLWSTNYRSSNDLLRGVVKGRDVNIYVNPNRPNQSVLHRGYEGNILWFLVFFCVFFAIAFKS</sequence>
<name>A0A839UMT9_9GAMM</name>
<organism evidence="3 4">
    <name type="scientific">Simiduia aestuariiviva</name>
    <dbReference type="NCBI Taxonomy" id="1510459"/>
    <lineage>
        <taxon>Bacteria</taxon>
        <taxon>Pseudomonadati</taxon>
        <taxon>Pseudomonadota</taxon>
        <taxon>Gammaproteobacteria</taxon>
        <taxon>Cellvibrionales</taxon>
        <taxon>Cellvibrionaceae</taxon>
        <taxon>Simiduia</taxon>
    </lineage>
</organism>
<evidence type="ECO:0000259" key="2">
    <source>
        <dbReference type="Pfam" id="PF12158"/>
    </source>
</evidence>
<evidence type="ECO:0000313" key="4">
    <source>
        <dbReference type="Proteomes" id="UP000559987"/>
    </source>
</evidence>
<dbReference type="Proteomes" id="UP000559987">
    <property type="component" value="Unassembled WGS sequence"/>
</dbReference>
<reference evidence="3 4" key="1">
    <citation type="submission" date="2020-08" db="EMBL/GenBank/DDBJ databases">
        <title>Genomic Encyclopedia of Type Strains, Phase III (KMG-III): the genomes of soil and plant-associated and newly described type strains.</title>
        <authorList>
            <person name="Whitman W."/>
        </authorList>
    </citation>
    <scope>NUCLEOTIDE SEQUENCE [LARGE SCALE GENOMIC DNA]</scope>
    <source>
        <strain evidence="3 4">CECT 8571</strain>
    </source>
</reference>
<protein>
    <recommendedName>
        <fullName evidence="2">DUF3592 domain-containing protein</fullName>
    </recommendedName>
</protein>
<keyword evidence="1" id="KW-0812">Transmembrane</keyword>
<dbReference type="Pfam" id="PF12158">
    <property type="entry name" value="DUF3592"/>
    <property type="match status" value="1"/>
</dbReference>